<evidence type="ECO:0000259" key="1">
    <source>
        <dbReference type="PROSITE" id="PS51704"/>
    </source>
</evidence>
<dbReference type="AlphaFoldDB" id="A0A4V4RDI5"/>
<keyword evidence="3" id="KW-1185">Reference proteome</keyword>
<dbReference type="Pfam" id="PF03009">
    <property type="entry name" value="GDPD"/>
    <property type="match status" value="1"/>
</dbReference>
<dbReference type="PANTHER" id="PTHR46211:SF1">
    <property type="entry name" value="GLYCEROPHOSPHODIESTER PHOSPHODIESTERASE, CYTOPLASMIC"/>
    <property type="match status" value="1"/>
</dbReference>
<gene>
    <name evidence="2" type="ORF">D4765_17395</name>
</gene>
<feature type="domain" description="GP-PDE" evidence="1">
    <location>
        <begin position="13"/>
        <end position="265"/>
    </location>
</feature>
<dbReference type="GO" id="GO:0008081">
    <property type="term" value="F:phosphoric diester hydrolase activity"/>
    <property type="evidence" value="ECO:0007669"/>
    <property type="project" value="InterPro"/>
</dbReference>
<dbReference type="PANTHER" id="PTHR46211">
    <property type="entry name" value="GLYCEROPHOSPHORYL DIESTER PHOSPHODIESTERASE"/>
    <property type="match status" value="1"/>
</dbReference>
<dbReference type="Gene3D" id="3.20.20.190">
    <property type="entry name" value="Phosphatidylinositol (PI) phosphodiesterase"/>
    <property type="match status" value="1"/>
</dbReference>
<evidence type="ECO:0000313" key="3">
    <source>
        <dbReference type="Proteomes" id="UP000306192"/>
    </source>
</evidence>
<reference evidence="2 3" key="1">
    <citation type="journal article" date="2019" name="Microorganisms">
        <title>Systematic Affiliation and Genome Analysis of Subtercola vilae DB165(T) with Particular Emphasis on Cold Adaptation of an Isolate from a High-Altitude Cold Volcano Lake.</title>
        <authorList>
            <person name="Villalobos A.S."/>
            <person name="Wiese J."/>
            <person name="Imhoff J.F."/>
            <person name="Dorador C."/>
            <person name="Keller A."/>
            <person name="Hentschel U."/>
        </authorList>
    </citation>
    <scope>NUCLEOTIDE SEQUENCE [LARGE SCALE GENOMIC DNA]</scope>
    <source>
        <strain evidence="2 3">DB165</strain>
    </source>
</reference>
<proteinExistence type="predicted"/>
<sequence length="270" mass="28439">MRPEREALPVIATRVIAHRGDSSEAPENTVPSFDAALQAGADAIEVDLQLTADGVVVVIHDDLLDRTTDSVGAVGELDARAVLAADAGSWFAPAFAGTRVPTLDALIEWAVGAPGMGWLLEFKGPWSELSVAPVLAQLRASGVAGRAVVQSFDLGTVRALRAAGPDFRVEALVFELPAADGVDGVDGVDARIERLVEVLREVGAEGCNPYGVLLAEHPQLADVLHSAGFTVTPWTLDEPEHWVRAVEAGVDAIITNRPGVLRAWLEAKPA</sequence>
<comment type="caution">
    <text evidence="2">The sequence shown here is derived from an EMBL/GenBank/DDBJ whole genome shotgun (WGS) entry which is preliminary data.</text>
</comment>
<evidence type="ECO:0000313" key="2">
    <source>
        <dbReference type="EMBL" id="TIH30214.1"/>
    </source>
</evidence>
<organism evidence="2 3">
    <name type="scientific">Subtercola vilae</name>
    <dbReference type="NCBI Taxonomy" id="2056433"/>
    <lineage>
        <taxon>Bacteria</taxon>
        <taxon>Bacillati</taxon>
        <taxon>Actinomycetota</taxon>
        <taxon>Actinomycetes</taxon>
        <taxon>Micrococcales</taxon>
        <taxon>Microbacteriaceae</taxon>
        <taxon>Subtercola</taxon>
    </lineage>
</organism>
<dbReference type="SUPFAM" id="SSF51695">
    <property type="entry name" value="PLC-like phosphodiesterases"/>
    <property type="match status" value="1"/>
</dbReference>
<dbReference type="InterPro" id="IPR017946">
    <property type="entry name" value="PLC-like_Pdiesterase_TIM-brl"/>
</dbReference>
<accession>A0A4V4RDI5</accession>
<dbReference type="Proteomes" id="UP000306192">
    <property type="component" value="Unassembled WGS sequence"/>
</dbReference>
<name>A0A4V4RDI5_9MICO</name>
<dbReference type="OrthoDB" id="9758957at2"/>
<protein>
    <submittedName>
        <fullName evidence="2">Glycerophosphodiester phosphodiesterase</fullName>
    </submittedName>
</protein>
<dbReference type="PROSITE" id="PS51704">
    <property type="entry name" value="GP_PDE"/>
    <property type="match status" value="1"/>
</dbReference>
<dbReference type="GO" id="GO:0006629">
    <property type="term" value="P:lipid metabolic process"/>
    <property type="evidence" value="ECO:0007669"/>
    <property type="project" value="InterPro"/>
</dbReference>
<dbReference type="InterPro" id="IPR030395">
    <property type="entry name" value="GP_PDE_dom"/>
</dbReference>
<dbReference type="EMBL" id="QYRT01000054">
    <property type="protein sequence ID" value="TIH30214.1"/>
    <property type="molecule type" value="Genomic_DNA"/>
</dbReference>